<proteinExistence type="predicted"/>
<dbReference type="Proteomes" id="UP000612055">
    <property type="component" value="Unassembled WGS sequence"/>
</dbReference>
<dbReference type="OrthoDB" id="554472at2759"/>
<reference evidence="1" key="1">
    <citation type="journal article" date="2020" name="bioRxiv">
        <title>Comparative genomics of Chlamydomonas.</title>
        <authorList>
            <person name="Craig R.J."/>
            <person name="Hasan A.R."/>
            <person name="Ness R.W."/>
            <person name="Keightley P.D."/>
        </authorList>
    </citation>
    <scope>NUCLEOTIDE SEQUENCE</scope>
    <source>
        <strain evidence="1">CCAP 11/70</strain>
    </source>
</reference>
<gene>
    <name evidence="1" type="ORF">HYH03_017826</name>
</gene>
<organism evidence="1 2">
    <name type="scientific">Edaphochlamys debaryana</name>
    <dbReference type="NCBI Taxonomy" id="47281"/>
    <lineage>
        <taxon>Eukaryota</taxon>
        <taxon>Viridiplantae</taxon>
        <taxon>Chlorophyta</taxon>
        <taxon>core chlorophytes</taxon>
        <taxon>Chlorophyceae</taxon>
        <taxon>CS clade</taxon>
        <taxon>Chlamydomonadales</taxon>
        <taxon>Chlamydomonadales incertae sedis</taxon>
        <taxon>Edaphochlamys</taxon>
    </lineage>
</organism>
<name>A0A836BQ12_9CHLO</name>
<keyword evidence="2" id="KW-1185">Reference proteome</keyword>
<dbReference type="AlphaFoldDB" id="A0A836BQ12"/>
<evidence type="ECO:0000313" key="1">
    <source>
        <dbReference type="EMBL" id="KAG2483279.1"/>
    </source>
</evidence>
<sequence>MANPFLPPVQAGPLNLNFPAVPTPAAVTAQDVVNRDQAERLLHAASAPVAERAEAAANAVKASVAFAGLAVDAGGTQAMVVGLQQVHQNVQQLTNMVQGHTDQMAIVIATSRNARAFAANGQARPTEQLEPLCVEIPGGPHPVGTFPGPLGVPFPDTIGALTQLMDPELNALQAFYNRAFAGLDLAARHRAFGRFIGVRM</sequence>
<accession>A0A836BQ12</accession>
<protein>
    <submittedName>
        <fullName evidence="1">Uncharacterized protein</fullName>
    </submittedName>
</protein>
<dbReference type="EMBL" id="JAEHOE010000182">
    <property type="protein sequence ID" value="KAG2483279.1"/>
    <property type="molecule type" value="Genomic_DNA"/>
</dbReference>
<comment type="caution">
    <text evidence="1">The sequence shown here is derived from an EMBL/GenBank/DDBJ whole genome shotgun (WGS) entry which is preliminary data.</text>
</comment>
<evidence type="ECO:0000313" key="2">
    <source>
        <dbReference type="Proteomes" id="UP000612055"/>
    </source>
</evidence>